<dbReference type="AlphaFoldDB" id="A0A6F9DIJ3"/>
<evidence type="ECO:0000259" key="9">
    <source>
        <dbReference type="Pfam" id="PF09779"/>
    </source>
</evidence>
<dbReference type="EMBL" id="LR787380">
    <property type="protein sequence ID" value="CAB3263242.1"/>
    <property type="molecule type" value="mRNA"/>
</dbReference>
<feature type="compositionally biased region" description="Polar residues" evidence="7">
    <location>
        <begin position="446"/>
        <end position="462"/>
    </location>
</feature>
<evidence type="ECO:0000256" key="3">
    <source>
        <dbReference type="ARBA" id="ARBA00022692"/>
    </source>
</evidence>
<feature type="compositionally biased region" description="Low complexity" evidence="7">
    <location>
        <begin position="473"/>
        <end position="482"/>
    </location>
</feature>
<evidence type="ECO:0000256" key="1">
    <source>
        <dbReference type="ARBA" id="ARBA00004473"/>
    </source>
</evidence>
<evidence type="ECO:0000256" key="8">
    <source>
        <dbReference type="SAM" id="Phobius"/>
    </source>
</evidence>
<sequence>MVSIISSTFNFMHIPVTYWLVAPLFVASLLYLLKRCFGKAKVNCWFCNTNCYVKFHLRNQWFCPNCHQYNGFTASGDYNSSIPNMHHEHLNSPNVGRPVSASAGTLIDQPINLCAKCSRNQLLKVKQMSQFEPIREENFQQEAKIYEKKLDKLYSLCKGCQDATNRHIKMQDTIIRGSMLSRKRLNMKQAMESTSTTANTIKRLSNTHWSIHVSVWGLVFVSSVLHALNSISISLNSVINPLASFITSNSAASTDIFSTISLAGFACSIMGILTNNAFYFVNVCCAALWFVHCFLVPWFNILDAIQSTLSPSTMFIQAATESMKSPVSDAQKGSAIHLQVILVLYFSSIFALIVLSSICLYKSARKDVTVAKRVSPSTNRFAKIATRDQHRKTSAELDEELYSDCSMPSEDEASTPVPKRQHFNNNGSGSMDPGLNGSLLALNLKDGQQSKQNKQPFSNGAFTSALHTPPPSRSSSLLSLSSHHSGHNYFTASNFNQPSMSNQLEFAKPYDNIPFSRYKSYTTVSGGQTNKRALDTKSTISYPVAGWKNSHDIRKPLERPHSSKQNSRPLISPAKLNWRRASQRKRTFNASEIFKESPYKSGNSNWEQKSNLDISFHDSISQTGETFRPELSDDEDHPMFQTPHRRRSDIQNDVDMNSSSPKSVISNLSCVTMKSIEEVENSRICKWLMFGCLLLNLVLIVLLIWDVKEIRESQNWKANSKL</sequence>
<evidence type="ECO:0000256" key="5">
    <source>
        <dbReference type="ARBA" id="ARBA00023136"/>
    </source>
</evidence>
<feature type="transmembrane region" description="Helical" evidence="8">
    <location>
        <begin position="256"/>
        <end position="273"/>
    </location>
</feature>
<dbReference type="GO" id="GO:0005637">
    <property type="term" value="C:nuclear inner membrane"/>
    <property type="evidence" value="ECO:0007669"/>
    <property type="project" value="UniProtKB-SubCell"/>
</dbReference>
<evidence type="ECO:0000256" key="2">
    <source>
        <dbReference type="ARBA" id="ARBA00007600"/>
    </source>
</evidence>
<feature type="transmembrane region" description="Helical" evidence="8">
    <location>
        <begin position="280"/>
        <end position="301"/>
    </location>
</feature>
<keyword evidence="5 8" id="KW-0472">Membrane</keyword>
<keyword evidence="6" id="KW-0539">Nucleus</keyword>
<feature type="domain" description="Ima1 N-terminal" evidence="9">
    <location>
        <begin position="42"/>
        <end position="162"/>
    </location>
</feature>
<dbReference type="GO" id="GO:0051015">
    <property type="term" value="F:actin filament binding"/>
    <property type="evidence" value="ECO:0007669"/>
    <property type="project" value="TreeGrafter"/>
</dbReference>
<evidence type="ECO:0000256" key="7">
    <source>
        <dbReference type="SAM" id="MobiDB-lite"/>
    </source>
</evidence>
<comment type="subcellular location">
    <subcellularLocation>
        <location evidence="1">Nucleus inner membrane</location>
        <topology evidence="1">Multi-pass membrane protein</topology>
    </subcellularLocation>
</comment>
<dbReference type="InterPro" id="IPR018617">
    <property type="entry name" value="Ima1_N"/>
</dbReference>
<feature type="compositionally biased region" description="Basic and acidic residues" evidence="7">
    <location>
        <begin position="385"/>
        <end position="395"/>
    </location>
</feature>
<dbReference type="InterPro" id="IPR040041">
    <property type="entry name" value="TMEM201"/>
</dbReference>
<dbReference type="PANTHER" id="PTHR28646">
    <property type="entry name" value="TRANSMEMBRANE PROTEIN 201"/>
    <property type="match status" value="1"/>
</dbReference>
<reference evidence="10" key="1">
    <citation type="submission" date="2020-04" db="EMBL/GenBank/DDBJ databases">
        <authorList>
            <person name="Neveu A P."/>
        </authorList>
    </citation>
    <scope>NUCLEOTIDE SEQUENCE</scope>
    <source>
        <tissue evidence="10">Whole embryo</tissue>
    </source>
</reference>
<feature type="region of interest" description="Disordered" evidence="7">
    <location>
        <begin position="551"/>
        <end position="578"/>
    </location>
</feature>
<evidence type="ECO:0000313" key="10">
    <source>
        <dbReference type="EMBL" id="CAB3263242.1"/>
    </source>
</evidence>
<feature type="transmembrane region" description="Helical" evidence="8">
    <location>
        <begin position="213"/>
        <end position="236"/>
    </location>
</feature>
<feature type="region of interest" description="Disordered" evidence="7">
    <location>
        <begin position="626"/>
        <end position="661"/>
    </location>
</feature>
<organism evidence="10">
    <name type="scientific">Phallusia mammillata</name>
    <dbReference type="NCBI Taxonomy" id="59560"/>
    <lineage>
        <taxon>Eukaryota</taxon>
        <taxon>Metazoa</taxon>
        <taxon>Chordata</taxon>
        <taxon>Tunicata</taxon>
        <taxon>Ascidiacea</taxon>
        <taxon>Phlebobranchia</taxon>
        <taxon>Ascidiidae</taxon>
        <taxon>Phallusia</taxon>
    </lineage>
</organism>
<comment type="similarity">
    <text evidence="2">Belongs to the TMEM201 family.</text>
</comment>
<dbReference type="Pfam" id="PF09779">
    <property type="entry name" value="Ima1_N"/>
    <property type="match status" value="1"/>
</dbReference>
<evidence type="ECO:0000256" key="4">
    <source>
        <dbReference type="ARBA" id="ARBA00022989"/>
    </source>
</evidence>
<feature type="region of interest" description="Disordered" evidence="7">
    <location>
        <begin position="385"/>
        <end position="482"/>
    </location>
</feature>
<proteinExistence type="evidence at transcript level"/>
<dbReference type="GO" id="GO:0005521">
    <property type="term" value="F:lamin binding"/>
    <property type="evidence" value="ECO:0007669"/>
    <property type="project" value="TreeGrafter"/>
</dbReference>
<feature type="transmembrane region" description="Helical" evidence="8">
    <location>
        <begin position="336"/>
        <end position="361"/>
    </location>
</feature>
<feature type="transmembrane region" description="Helical" evidence="8">
    <location>
        <begin position="16"/>
        <end position="33"/>
    </location>
</feature>
<feature type="transmembrane region" description="Helical" evidence="8">
    <location>
        <begin position="684"/>
        <end position="705"/>
    </location>
</feature>
<dbReference type="GO" id="GO:0030473">
    <property type="term" value="P:nuclear migration along microtubule"/>
    <property type="evidence" value="ECO:0007669"/>
    <property type="project" value="TreeGrafter"/>
</dbReference>
<keyword evidence="4 8" id="KW-1133">Transmembrane helix</keyword>
<protein>
    <submittedName>
        <fullName evidence="10">Uncharacterized protein LOC104266800</fullName>
    </submittedName>
</protein>
<dbReference type="PANTHER" id="PTHR28646:SF1">
    <property type="entry name" value="TRANSMEMBRANE PROTEIN 201"/>
    <property type="match status" value="1"/>
</dbReference>
<evidence type="ECO:0000256" key="6">
    <source>
        <dbReference type="ARBA" id="ARBA00023242"/>
    </source>
</evidence>
<feature type="compositionally biased region" description="Basic and acidic residues" evidence="7">
    <location>
        <begin position="551"/>
        <end position="561"/>
    </location>
</feature>
<accession>A0A6F9DIJ3</accession>
<keyword evidence="3 8" id="KW-0812">Transmembrane</keyword>
<gene>
    <name evidence="10" type="primary">LOC104266800</name>
</gene>
<name>A0A6F9DIJ3_9ASCI</name>